<dbReference type="InterPro" id="IPR000551">
    <property type="entry name" value="MerR-type_HTH_dom"/>
</dbReference>
<gene>
    <name evidence="6" type="ORF">HC757_11010</name>
</gene>
<dbReference type="AlphaFoldDB" id="A0A972FT50"/>
<dbReference type="CDD" id="cd01104">
    <property type="entry name" value="HTH_MlrA-CarA"/>
    <property type="match status" value="1"/>
</dbReference>
<dbReference type="SUPFAM" id="SSF46955">
    <property type="entry name" value="Putative DNA-binding domain"/>
    <property type="match status" value="1"/>
</dbReference>
<dbReference type="Proteomes" id="UP000737113">
    <property type="component" value="Unassembled WGS sequence"/>
</dbReference>
<proteinExistence type="predicted"/>
<dbReference type="InterPro" id="IPR009061">
    <property type="entry name" value="DNA-bd_dom_put_sf"/>
</dbReference>
<name>A0A972FT50_9GAMM</name>
<dbReference type="GO" id="GO:0003677">
    <property type="term" value="F:DNA binding"/>
    <property type="evidence" value="ECO:0007669"/>
    <property type="project" value="UniProtKB-KW"/>
</dbReference>
<evidence type="ECO:0000313" key="7">
    <source>
        <dbReference type="Proteomes" id="UP000737113"/>
    </source>
</evidence>
<dbReference type="PANTHER" id="PTHR30204:SF67">
    <property type="entry name" value="HTH-TYPE TRANSCRIPTIONAL REGULATOR MLRA-RELATED"/>
    <property type="match status" value="1"/>
</dbReference>
<reference evidence="6" key="1">
    <citation type="submission" date="2020-04" db="EMBL/GenBank/DDBJ databases">
        <title>Description of Shewanella salipaludis sp. nov., isolated from a salt marsh.</title>
        <authorList>
            <person name="Park S."/>
            <person name="Yoon J.-H."/>
        </authorList>
    </citation>
    <scope>NUCLEOTIDE SEQUENCE</scope>
    <source>
        <strain evidence="6">SHSM-M6</strain>
    </source>
</reference>
<dbReference type="PANTHER" id="PTHR30204">
    <property type="entry name" value="REDOX-CYCLING DRUG-SENSING TRANSCRIPTIONAL ACTIVATOR SOXR"/>
    <property type="match status" value="1"/>
</dbReference>
<evidence type="ECO:0000259" key="5">
    <source>
        <dbReference type="PROSITE" id="PS50937"/>
    </source>
</evidence>
<dbReference type="Gene3D" id="1.10.1660.10">
    <property type="match status" value="1"/>
</dbReference>
<dbReference type="EMBL" id="JAAXYH010000007">
    <property type="protein sequence ID" value="NMH65695.1"/>
    <property type="molecule type" value="Genomic_DNA"/>
</dbReference>
<feature type="domain" description="HTH merR-type" evidence="5">
    <location>
        <begin position="23"/>
        <end position="92"/>
    </location>
</feature>
<evidence type="ECO:0000256" key="2">
    <source>
        <dbReference type="ARBA" id="ARBA00023125"/>
    </source>
</evidence>
<protein>
    <submittedName>
        <fullName evidence="6">MerR family transcriptional regulator</fullName>
    </submittedName>
</protein>
<sequence length="328" mass="35080">MQPTIDAKNQTTQATADGDSAGLYPIGEVSRLTGVNAVTLRAWQRRFGLVIPKRTPKGHRLYSAADIAQIREICRWLERGVAISKVKPLLAPGPAQTSALPQGQAAAQAQIAQTEWPALMQQLTQALLDFNAARLHGLLDANIGLYPFGLLRQQLLQPWLDEVGLRLSGRLDAKLLLSWLYDQLSVRFAARRLGANKQARKHLLLLRLLPSAAPAAAIGDVVSEGAWESMLVGAELSELGVGVTDLGAHDLAALPLVLDRLSPDALLLLPGPGYSAGERANIAAQLAALPLECHLYGRFALTLSGLAPWRLTELSALLASSETGGADE</sequence>
<dbReference type="PROSITE" id="PS00552">
    <property type="entry name" value="HTH_MERR_1"/>
    <property type="match status" value="1"/>
</dbReference>
<evidence type="ECO:0000256" key="1">
    <source>
        <dbReference type="ARBA" id="ARBA00023015"/>
    </source>
</evidence>
<dbReference type="RefSeq" id="WP_169564425.1">
    <property type="nucleotide sequence ID" value="NZ_JAAXYH010000007.1"/>
</dbReference>
<keyword evidence="3" id="KW-0804">Transcription</keyword>
<accession>A0A972FT50</accession>
<feature type="region of interest" description="Disordered" evidence="4">
    <location>
        <begin position="1"/>
        <end position="20"/>
    </location>
</feature>
<dbReference type="PROSITE" id="PS50937">
    <property type="entry name" value="HTH_MERR_2"/>
    <property type="match status" value="1"/>
</dbReference>
<dbReference type="SMART" id="SM00422">
    <property type="entry name" value="HTH_MERR"/>
    <property type="match status" value="1"/>
</dbReference>
<feature type="compositionally biased region" description="Polar residues" evidence="4">
    <location>
        <begin position="1"/>
        <end position="15"/>
    </location>
</feature>
<organism evidence="6 7">
    <name type="scientific">Shewanella salipaludis</name>
    <dbReference type="NCBI Taxonomy" id="2723052"/>
    <lineage>
        <taxon>Bacteria</taxon>
        <taxon>Pseudomonadati</taxon>
        <taxon>Pseudomonadota</taxon>
        <taxon>Gammaproteobacteria</taxon>
        <taxon>Alteromonadales</taxon>
        <taxon>Shewanellaceae</taxon>
        <taxon>Shewanella</taxon>
    </lineage>
</organism>
<dbReference type="Pfam" id="PF13411">
    <property type="entry name" value="MerR_1"/>
    <property type="match status" value="1"/>
</dbReference>
<dbReference type="GO" id="GO:0003700">
    <property type="term" value="F:DNA-binding transcription factor activity"/>
    <property type="evidence" value="ECO:0007669"/>
    <property type="project" value="InterPro"/>
</dbReference>
<dbReference type="InterPro" id="IPR047057">
    <property type="entry name" value="MerR_fam"/>
</dbReference>
<comment type="caution">
    <text evidence="6">The sequence shown here is derived from an EMBL/GenBank/DDBJ whole genome shotgun (WGS) entry which is preliminary data.</text>
</comment>
<evidence type="ECO:0000256" key="4">
    <source>
        <dbReference type="SAM" id="MobiDB-lite"/>
    </source>
</evidence>
<keyword evidence="1" id="KW-0805">Transcription regulation</keyword>
<evidence type="ECO:0000313" key="6">
    <source>
        <dbReference type="EMBL" id="NMH65695.1"/>
    </source>
</evidence>
<evidence type="ECO:0000256" key="3">
    <source>
        <dbReference type="ARBA" id="ARBA00023163"/>
    </source>
</evidence>
<keyword evidence="7" id="KW-1185">Reference proteome</keyword>
<keyword evidence="2" id="KW-0238">DNA-binding</keyword>